<accession>A0A5M3TF69</accession>
<dbReference type="Pfam" id="PF10792">
    <property type="entry name" value="DUF2605"/>
    <property type="match status" value="1"/>
</dbReference>
<organism evidence="1 2">
    <name type="scientific">Limnospira platensis NIES-46</name>
    <dbReference type="NCBI Taxonomy" id="1236695"/>
    <lineage>
        <taxon>Bacteria</taxon>
        <taxon>Bacillati</taxon>
        <taxon>Cyanobacteriota</taxon>
        <taxon>Cyanophyceae</taxon>
        <taxon>Oscillatoriophycideae</taxon>
        <taxon>Oscillatoriales</taxon>
        <taxon>Sirenicapillariaceae</taxon>
        <taxon>Limnospira</taxon>
    </lineage>
</organism>
<dbReference type="InterPro" id="IPR019728">
    <property type="entry name" value="DUF2605"/>
</dbReference>
<dbReference type="Proteomes" id="UP000326169">
    <property type="component" value="Unassembled WGS sequence"/>
</dbReference>
<gene>
    <name evidence="1" type="ORF">NIES46_48430</name>
</gene>
<dbReference type="EMBL" id="BIMW01000277">
    <property type="protein sequence ID" value="GCE96770.1"/>
    <property type="molecule type" value="Genomic_DNA"/>
</dbReference>
<keyword evidence="2" id="KW-1185">Reference proteome</keyword>
<name>A0A5M3TF69_LIMPL</name>
<protein>
    <recommendedName>
        <fullName evidence="3">DUF2605 domain-containing protein</fullName>
    </recommendedName>
</protein>
<evidence type="ECO:0000313" key="2">
    <source>
        <dbReference type="Proteomes" id="UP000326169"/>
    </source>
</evidence>
<comment type="caution">
    <text evidence="1">The sequence shown here is derived from an EMBL/GenBank/DDBJ whole genome shotgun (WGS) entry which is preliminary data.</text>
</comment>
<reference evidence="1 2" key="1">
    <citation type="journal article" date="2019" name="J Genomics">
        <title>The Draft Genome of a Hydrogen-producing Cyanobacterium, Arthrospira platensis NIES-46.</title>
        <authorList>
            <person name="Suzuki S."/>
            <person name="Yamaguchi H."/>
            <person name="Kawachi M."/>
        </authorList>
    </citation>
    <scope>NUCLEOTIDE SEQUENCE [LARGE SCALE GENOMIC DNA]</scope>
    <source>
        <strain evidence="1 2">NIES-46</strain>
    </source>
</reference>
<evidence type="ECO:0008006" key="3">
    <source>
        <dbReference type="Google" id="ProtNLM"/>
    </source>
</evidence>
<evidence type="ECO:0000313" key="1">
    <source>
        <dbReference type="EMBL" id="GCE96770.1"/>
    </source>
</evidence>
<dbReference type="RefSeq" id="WP_006625973.1">
    <property type="nucleotide sequence ID" value="NZ_BIMW01000277.1"/>
</dbReference>
<sequence>MPNHNSSETELLKAILEPMLEDFQYWFGRSRQLLETENIPFLSEQQQSEVLDRIKQAQEEVNTAKTLFHATGCQAGIEMKVLMPWHQLLTDCWRIANRFRLESKPQIENGNPS</sequence>
<proteinExistence type="predicted"/>
<dbReference type="GeneID" id="301685550"/>